<accession>A0ABR2A6I6</accession>
<dbReference type="Proteomes" id="UP001472677">
    <property type="component" value="Unassembled WGS sequence"/>
</dbReference>
<keyword evidence="3" id="KW-1185">Reference proteome</keyword>
<organism evidence="2 3">
    <name type="scientific">Hibiscus sabdariffa</name>
    <name type="common">roselle</name>
    <dbReference type="NCBI Taxonomy" id="183260"/>
    <lineage>
        <taxon>Eukaryota</taxon>
        <taxon>Viridiplantae</taxon>
        <taxon>Streptophyta</taxon>
        <taxon>Embryophyta</taxon>
        <taxon>Tracheophyta</taxon>
        <taxon>Spermatophyta</taxon>
        <taxon>Magnoliopsida</taxon>
        <taxon>eudicotyledons</taxon>
        <taxon>Gunneridae</taxon>
        <taxon>Pentapetalae</taxon>
        <taxon>rosids</taxon>
        <taxon>malvids</taxon>
        <taxon>Malvales</taxon>
        <taxon>Malvaceae</taxon>
        <taxon>Malvoideae</taxon>
        <taxon>Hibiscus</taxon>
    </lineage>
</organism>
<evidence type="ECO:0000256" key="1">
    <source>
        <dbReference type="SAM" id="MobiDB-lite"/>
    </source>
</evidence>
<feature type="region of interest" description="Disordered" evidence="1">
    <location>
        <begin position="42"/>
        <end position="73"/>
    </location>
</feature>
<protein>
    <submittedName>
        <fullName evidence="2">Uncharacterized protein</fullName>
    </submittedName>
</protein>
<dbReference type="EMBL" id="JBBPBM010000987">
    <property type="protein sequence ID" value="KAK8488632.1"/>
    <property type="molecule type" value="Genomic_DNA"/>
</dbReference>
<feature type="compositionally biased region" description="Basic and acidic residues" evidence="1">
    <location>
        <begin position="42"/>
        <end position="54"/>
    </location>
</feature>
<feature type="compositionally biased region" description="Polar residues" evidence="1">
    <location>
        <begin position="64"/>
        <end position="73"/>
    </location>
</feature>
<reference evidence="2 3" key="1">
    <citation type="journal article" date="2024" name="G3 (Bethesda)">
        <title>Genome assembly of Hibiscus sabdariffa L. provides insights into metabolisms of medicinal natural products.</title>
        <authorList>
            <person name="Kim T."/>
        </authorList>
    </citation>
    <scope>NUCLEOTIDE SEQUENCE [LARGE SCALE GENOMIC DNA]</scope>
    <source>
        <strain evidence="2">TK-2024</strain>
        <tissue evidence="2">Old leaves</tissue>
    </source>
</reference>
<evidence type="ECO:0000313" key="3">
    <source>
        <dbReference type="Proteomes" id="UP001472677"/>
    </source>
</evidence>
<sequence>MTIEGPTNVFFEVPEDVYLKEDYSKEVLLEGASIQLGLDRKASSQLMHPDEQAKRVHKAKGQAQLAQNNSELA</sequence>
<comment type="caution">
    <text evidence="2">The sequence shown here is derived from an EMBL/GenBank/DDBJ whole genome shotgun (WGS) entry which is preliminary data.</text>
</comment>
<name>A0ABR2A6I6_9ROSI</name>
<proteinExistence type="predicted"/>
<evidence type="ECO:0000313" key="2">
    <source>
        <dbReference type="EMBL" id="KAK8488632.1"/>
    </source>
</evidence>
<gene>
    <name evidence="2" type="ORF">V6N12_018833</name>
</gene>